<gene>
    <name evidence="3" type="ORF">MFIFM68171_02179</name>
</gene>
<protein>
    <recommendedName>
        <fullName evidence="2">PD-(D/E)XK nuclease-like domain-containing protein</fullName>
    </recommendedName>
</protein>
<proteinExistence type="predicted"/>
<accession>A0ABQ0G2Q2</accession>
<organism evidence="3 4">
    <name type="scientific">Madurella fahalii</name>
    <dbReference type="NCBI Taxonomy" id="1157608"/>
    <lineage>
        <taxon>Eukaryota</taxon>
        <taxon>Fungi</taxon>
        <taxon>Dikarya</taxon>
        <taxon>Ascomycota</taxon>
        <taxon>Pezizomycotina</taxon>
        <taxon>Sordariomycetes</taxon>
        <taxon>Sordariomycetidae</taxon>
        <taxon>Sordariales</taxon>
        <taxon>Sordariales incertae sedis</taxon>
        <taxon>Madurella</taxon>
    </lineage>
</organism>
<dbReference type="EMBL" id="BAAFSV010000001">
    <property type="protein sequence ID" value="GAB1311969.1"/>
    <property type="molecule type" value="Genomic_DNA"/>
</dbReference>
<comment type="caution">
    <text evidence="3">The sequence shown here is derived from an EMBL/GenBank/DDBJ whole genome shotgun (WGS) entry which is preliminary data.</text>
</comment>
<name>A0ABQ0G2Q2_9PEZI</name>
<dbReference type="RefSeq" id="XP_070913702.1">
    <property type="nucleotide sequence ID" value="XM_071057601.1"/>
</dbReference>
<evidence type="ECO:0000313" key="4">
    <source>
        <dbReference type="Proteomes" id="UP001628179"/>
    </source>
</evidence>
<evidence type="ECO:0000256" key="1">
    <source>
        <dbReference type="SAM" id="MobiDB-lite"/>
    </source>
</evidence>
<feature type="domain" description="PD-(D/E)XK nuclease-like" evidence="2">
    <location>
        <begin position="166"/>
        <end position="402"/>
    </location>
</feature>
<feature type="compositionally biased region" description="Low complexity" evidence="1">
    <location>
        <begin position="83"/>
        <end position="99"/>
    </location>
</feature>
<evidence type="ECO:0000259" key="2">
    <source>
        <dbReference type="Pfam" id="PF20516"/>
    </source>
</evidence>
<feature type="region of interest" description="Disordered" evidence="1">
    <location>
        <begin position="40"/>
        <end position="105"/>
    </location>
</feature>
<dbReference type="GeneID" id="98172924"/>
<evidence type="ECO:0000313" key="3">
    <source>
        <dbReference type="EMBL" id="GAB1311969.1"/>
    </source>
</evidence>
<dbReference type="InterPro" id="IPR046797">
    <property type="entry name" value="PDDEXK_12"/>
</dbReference>
<sequence length="426" mass="48050">MHSHPTLNATVEAWVDHIIEAGGQTVIMPDGLDSLPAAELSATPRQSNKRRRQASTDSRNDDLDTTPRPPLFCRDQTLSEVQSTSTADTDGTSRSGGSSPRKKEVALRRTLDWPIARVNITELKSVPAMLESLALDLKKIADGRQPLIPDIFRESMSANAGIFDQPHPDWFYTVRDGQEELRAVHRQMRRICRNSLRCEDKIEYEPAWNDLVHCRVLEEALEGRDAVDFRNIRLCRTIKAFHDDDPALREDKVDYGIFLQPARGGDRLSGRLSNLASEGIDITHFTLSDFAPTPLAISIQTKTLQAKPIAGSVQLANWVRAHFRQLSRVVERRGHDPGHQLPILPIIHVYGNMWRVDFAHRWDGKTMIYEGMSVGDTHTVYGCYQVCSAVRRLAVWAEEDFRRWWLRTAELPTSPDAPLPAPSAQG</sequence>
<dbReference type="Proteomes" id="UP001628179">
    <property type="component" value="Unassembled WGS sequence"/>
</dbReference>
<reference evidence="3 4" key="1">
    <citation type="submission" date="2024-09" db="EMBL/GenBank/DDBJ databases">
        <title>Itraconazole resistance in Madurella fahalii resulting from another homologue of gene encoding cytochrome P450 14-alpha sterol demethylase (CYP51).</title>
        <authorList>
            <person name="Yoshioka I."/>
            <person name="Fahal A.H."/>
            <person name="Kaneko S."/>
            <person name="Yaguchi T."/>
        </authorList>
    </citation>
    <scope>NUCLEOTIDE SEQUENCE [LARGE SCALE GENOMIC DNA]</scope>
    <source>
        <strain evidence="3 4">IFM 68171</strain>
    </source>
</reference>
<dbReference type="Pfam" id="PF20516">
    <property type="entry name" value="PDDEXK_12"/>
    <property type="match status" value="1"/>
</dbReference>
<keyword evidence="4" id="KW-1185">Reference proteome</keyword>